<proteinExistence type="predicted"/>
<sequence>MILQSASALNRWALSTKSVAHDAGLSFIKTSNCSMNGRNLKKAVRCLRELPAKTLFDRLYELSVASTARRQKRLSSLLPAQWPDTFLTSA</sequence>
<name>A0A5K3G337_MESCO</name>
<reference evidence="1" key="1">
    <citation type="submission" date="2019-11" db="UniProtKB">
        <authorList>
            <consortium name="WormBaseParasite"/>
        </authorList>
    </citation>
    <scope>IDENTIFICATION</scope>
</reference>
<dbReference type="WBParaSite" id="MCU_013480-RA">
    <property type="protein sequence ID" value="MCU_013480-RA"/>
    <property type="gene ID" value="MCU_013480"/>
</dbReference>
<protein>
    <submittedName>
        <fullName evidence="1">COesterase domain-containing protein</fullName>
    </submittedName>
</protein>
<accession>A0A5K3G337</accession>
<evidence type="ECO:0000313" key="1">
    <source>
        <dbReference type="WBParaSite" id="MCU_013480-RA"/>
    </source>
</evidence>
<dbReference type="Gene3D" id="3.40.50.1820">
    <property type="entry name" value="alpha/beta hydrolase"/>
    <property type="match status" value="1"/>
</dbReference>
<organism evidence="1">
    <name type="scientific">Mesocestoides corti</name>
    <name type="common">Flatworm</name>
    <dbReference type="NCBI Taxonomy" id="53468"/>
    <lineage>
        <taxon>Eukaryota</taxon>
        <taxon>Metazoa</taxon>
        <taxon>Spiralia</taxon>
        <taxon>Lophotrochozoa</taxon>
        <taxon>Platyhelminthes</taxon>
        <taxon>Cestoda</taxon>
        <taxon>Eucestoda</taxon>
        <taxon>Cyclophyllidea</taxon>
        <taxon>Mesocestoididae</taxon>
        <taxon>Mesocestoides</taxon>
    </lineage>
</organism>
<dbReference type="AlphaFoldDB" id="A0A5K3G337"/>
<dbReference type="InterPro" id="IPR029058">
    <property type="entry name" value="AB_hydrolase_fold"/>
</dbReference>